<reference evidence="5 6" key="1">
    <citation type="submission" date="2020-08" db="EMBL/GenBank/DDBJ databases">
        <title>Novel species isolated from subtropical streams in China.</title>
        <authorList>
            <person name="Lu H."/>
        </authorList>
    </citation>
    <scope>NUCLEOTIDE SEQUENCE [LARGE SCALE GENOMIC DNA]</scope>
    <source>
        <strain evidence="5 6">LX15W</strain>
    </source>
</reference>
<sequence length="238" mass="26119">MSSIPQNLQVVHEAIALSAARYDRNPTEIALLAVSKTFGAEQVVQAWQAGQRAFGENYVQEGIDKIAEVQRMLTGQLNVEQPVWHFIGPIQSNKTRAIAENFSWVHSIDREKIATRLSEQRPTTAGELQVCLQVNISGEASKSGVHPDELLALAKHVTQLPNLRLRGLMCVPEASEDEAVQRQAFHQLAQLKQDLQTQGIVVDTLSMGMSADMQAAIAEGSTIVRIGSAIFGKRHYAV</sequence>
<dbReference type="EMBL" id="JACOGA010000008">
    <property type="protein sequence ID" value="MBC3873944.1"/>
    <property type="molecule type" value="Genomic_DNA"/>
</dbReference>
<dbReference type="Proteomes" id="UP000624279">
    <property type="component" value="Unassembled WGS sequence"/>
</dbReference>
<feature type="modified residue" description="N6-(pyridoxal phosphate)lysine" evidence="2">
    <location>
        <position position="36"/>
    </location>
</feature>
<gene>
    <name evidence="5" type="ORF">H8K55_10105</name>
</gene>
<evidence type="ECO:0000313" key="5">
    <source>
        <dbReference type="EMBL" id="MBC3873944.1"/>
    </source>
</evidence>
<dbReference type="InterPro" id="IPR011078">
    <property type="entry name" value="PyrdxlP_homeostasis"/>
</dbReference>
<dbReference type="PANTHER" id="PTHR10146">
    <property type="entry name" value="PROLINE SYNTHETASE CO-TRANSCRIBED BACTERIAL HOMOLOG PROTEIN"/>
    <property type="match status" value="1"/>
</dbReference>
<dbReference type="PROSITE" id="PS01211">
    <property type="entry name" value="UPF0001"/>
    <property type="match status" value="1"/>
</dbReference>
<evidence type="ECO:0000256" key="3">
    <source>
        <dbReference type="RuleBase" id="RU004514"/>
    </source>
</evidence>
<dbReference type="PANTHER" id="PTHR10146:SF14">
    <property type="entry name" value="PYRIDOXAL PHOSPHATE HOMEOSTASIS PROTEIN"/>
    <property type="match status" value="1"/>
</dbReference>
<accession>A0ABR6YBJ9</accession>
<dbReference type="InterPro" id="IPR029066">
    <property type="entry name" value="PLP-binding_barrel"/>
</dbReference>
<dbReference type="RefSeq" id="WP_186941972.1">
    <property type="nucleotide sequence ID" value="NZ_JACOGA010000008.1"/>
</dbReference>
<feature type="domain" description="Alanine racemase N-terminal" evidence="4">
    <location>
        <begin position="30"/>
        <end position="233"/>
    </location>
</feature>
<organism evidence="5 6">
    <name type="scientific">Undibacterium flavidum</name>
    <dbReference type="NCBI Taxonomy" id="2762297"/>
    <lineage>
        <taxon>Bacteria</taxon>
        <taxon>Pseudomonadati</taxon>
        <taxon>Pseudomonadota</taxon>
        <taxon>Betaproteobacteria</taxon>
        <taxon>Burkholderiales</taxon>
        <taxon>Oxalobacteraceae</taxon>
        <taxon>Undibacterium</taxon>
    </lineage>
</organism>
<dbReference type="PIRSF" id="PIRSF004848">
    <property type="entry name" value="YBL036c_PLPDEIII"/>
    <property type="match status" value="1"/>
</dbReference>
<protein>
    <recommendedName>
        <fullName evidence="2">Pyridoxal phosphate homeostasis protein</fullName>
        <shortName evidence="2">PLP homeostasis protein</shortName>
    </recommendedName>
</protein>
<name>A0ABR6YBJ9_9BURK</name>
<dbReference type="InterPro" id="IPR001608">
    <property type="entry name" value="Ala_racemase_N"/>
</dbReference>
<keyword evidence="1 2" id="KW-0663">Pyridoxal phosphate</keyword>
<dbReference type="SUPFAM" id="SSF51419">
    <property type="entry name" value="PLP-binding barrel"/>
    <property type="match status" value="1"/>
</dbReference>
<proteinExistence type="inferred from homology"/>
<dbReference type="HAMAP" id="MF_02087">
    <property type="entry name" value="PLP_homeostasis"/>
    <property type="match status" value="1"/>
</dbReference>
<evidence type="ECO:0000313" key="6">
    <source>
        <dbReference type="Proteomes" id="UP000624279"/>
    </source>
</evidence>
<evidence type="ECO:0000259" key="4">
    <source>
        <dbReference type="Pfam" id="PF01168"/>
    </source>
</evidence>
<evidence type="ECO:0000256" key="1">
    <source>
        <dbReference type="ARBA" id="ARBA00022898"/>
    </source>
</evidence>
<comment type="caution">
    <text evidence="5">The sequence shown here is derived from an EMBL/GenBank/DDBJ whole genome shotgun (WGS) entry which is preliminary data.</text>
</comment>
<comment type="similarity">
    <text evidence="2 3">Belongs to the pyridoxal phosphate-binding protein YggS/PROSC family.</text>
</comment>
<dbReference type="Gene3D" id="3.20.20.10">
    <property type="entry name" value="Alanine racemase"/>
    <property type="match status" value="1"/>
</dbReference>
<keyword evidence="6" id="KW-1185">Reference proteome</keyword>
<dbReference type="Pfam" id="PF01168">
    <property type="entry name" value="Ala_racemase_N"/>
    <property type="match status" value="1"/>
</dbReference>
<dbReference type="NCBIfam" id="TIGR00044">
    <property type="entry name" value="YggS family pyridoxal phosphate-dependent enzyme"/>
    <property type="match status" value="1"/>
</dbReference>
<dbReference type="CDD" id="cd06824">
    <property type="entry name" value="PLPDE_III_Yggs_like"/>
    <property type="match status" value="1"/>
</dbReference>
<evidence type="ECO:0000256" key="2">
    <source>
        <dbReference type="HAMAP-Rule" id="MF_02087"/>
    </source>
</evidence>
<comment type="function">
    <text evidence="2">Pyridoxal 5'-phosphate (PLP)-binding protein, which is involved in PLP homeostasis.</text>
</comment>